<evidence type="ECO:0000313" key="12">
    <source>
        <dbReference type="Proteomes" id="UP001281003"/>
    </source>
</evidence>
<name>A0AAE0PC95_SORBR</name>
<evidence type="ECO:0000256" key="3">
    <source>
        <dbReference type="ARBA" id="ARBA00017662"/>
    </source>
</evidence>
<reference evidence="11" key="1">
    <citation type="journal article" date="2023" name="Mol. Phylogenet. Evol.">
        <title>Genome-scale phylogeny and comparative genomics of the fungal order Sordariales.</title>
        <authorList>
            <person name="Hensen N."/>
            <person name="Bonometti L."/>
            <person name="Westerberg I."/>
            <person name="Brannstrom I.O."/>
            <person name="Guillou S."/>
            <person name="Cros-Aarteil S."/>
            <person name="Calhoun S."/>
            <person name="Haridas S."/>
            <person name="Kuo A."/>
            <person name="Mondo S."/>
            <person name="Pangilinan J."/>
            <person name="Riley R."/>
            <person name="LaButti K."/>
            <person name="Andreopoulos B."/>
            <person name="Lipzen A."/>
            <person name="Chen C."/>
            <person name="Yan M."/>
            <person name="Daum C."/>
            <person name="Ng V."/>
            <person name="Clum A."/>
            <person name="Steindorff A."/>
            <person name="Ohm R.A."/>
            <person name="Martin F."/>
            <person name="Silar P."/>
            <person name="Natvig D.O."/>
            <person name="Lalanne C."/>
            <person name="Gautier V."/>
            <person name="Ament-Velasquez S.L."/>
            <person name="Kruys A."/>
            <person name="Hutchinson M.I."/>
            <person name="Powell A.J."/>
            <person name="Barry K."/>
            <person name="Miller A.N."/>
            <person name="Grigoriev I.V."/>
            <person name="Debuchy R."/>
            <person name="Gladieux P."/>
            <person name="Hiltunen Thoren M."/>
            <person name="Johannesson H."/>
        </authorList>
    </citation>
    <scope>NUCLEOTIDE SEQUENCE</scope>
    <source>
        <strain evidence="11">FGSC 1904</strain>
    </source>
</reference>
<comment type="similarity">
    <text evidence="2">Belongs to the OST4 family.</text>
</comment>
<dbReference type="InterPro" id="IPR036330">
    <property type="entry name" value="Ost4p_sf"/>
</dbReference>
<feature type="compositionally biased region" description="Low complexity" evidence="9">
    <location>
        <begin position="20"/>
        <end position="29"/>
    </location>
</feature>
<evidence type="ECO:0000256" key="9">
    <source>
        <dbReference type="SAM" id="MobiDB-lite"/>
    </source>
</evidence>
<dbReference type="PANTHER" id="PTHR48164:SF1">
    <property type="entry name" value="DOLICHYL-DIPHOSPHOOLIGOSACCHARIDE--PROTEIN GLYCOSYLTRANSFERASE SUBUNIT 4"/>
    <property type="match status" value="1"/>
</dbReference>
<gene>
    <name evidence="11" type="ORF">B0T20DRAFT_454571</name>
</gene>
<dbReference type="Pfam" id="PF10215">
    <property type="entry name" value="Ost4"/>
    <property type="match status" value="1"/>
</dbReference>
<dbReference type="PANTHER" id="PTHR48164">
    <property type="entry name" value="DOLICHYL-DIPHOSPHOOLIGOSACCHARIDE--PROTEIN GLYCOSYLTRANSFERASE SUBUNIT 4"/>
    <property type="match status" value="1"/>
</dbReference>
<dbReference type="GO" id="GO:0018279">
    <property type="term" value="P:protein N-linked glycosylation via asparagine"/>
    <property type="evidence" value="ECO:0007669"/>
    <property type="project" value="TreeGrafter"/>
</dbReference>
<dbReference type="InterPro" id="IPR018943">
    <property type="entry name" value="Oligosaccaryltransferase"/>
</dbReference>
<dbReference type="GO" id="GO:0008250">
    <property type="term" value="C:oligosaccharyltransferase complex"/>
    <property type="evidence" value="ECO:0007669"/>
    <property type="project" value="TreeGrafter"/>
</dbReference>
<keyword evidence="4 10" id="KW-0812">Transmembrane</keyword>
<evidence type="ECO:0000256" key="1">
    <source>
        <dbReference type="ARBA" id="ARBA00004643"/>
    </source>
</evidence>
<feature type="compositionally biased region" description="Basic residues" evidence="9">
    <location>
        <begin position="1"/>
        <end position="13"/>
    </location>
</feature>
<protein>
    <recommendedName>
        <fullName evidence="3">Dolichyl-diphosphooligosaccharide--protein glycosyltransferase subunit 4</fullName>
    </recommendedName>
</protein>
<evidence type="ECO:0000256" key="8">
    <source>
        <dbReference type="ARBA" id="ARBA00023136"/>
    </source>
</evidence>
<dbReference type="SUPFAM" id="SSF103464">
    <property type="entry name" value="Oligosaccharyltransferase subunit ost4p"/>
    <property type="match status" value="1"/>
</dbReference>
<keyword evidence="6" id="KW-0735">Signal-anchor</keyword>
<feature type="transmembrane region" description="Helical" evidence="10">
    <location>
        <begin position="52"/>
        <end position="73"/>
    </location>
</feature>
<dbReference type="Proteomes" id="UP001281003">
    <property type="component" value="Unassembled WGS sequence"/>
</dbReference>
<evidence type="ECO:0000256" key="6">
    <source>
        <dbReference type="ARBA" id="ARBA00022968"/>
    </source>
</evidence>
<feature type="region of interest" description="Disordered" evidence="9">
    <location>
        <begin position="1"/>
        <end position="29"/>
    </location>
</feature>
<evidence type="ECO:0000256" key="2">
    <source>
        <dbReference type="ARBA" id="ARBA00007685"/>
    </source>
</evidence>
<evidence type="ECO:0000256" key="4">
    <source>
        <dbReference type="ARBA" id="ARBA00022692"/>
    </source>
</evidence>
<keyword evidence="5" id="KW-0256">Endoplasmic reticulum</keyword>
<evidence type="ECO:0000313" key="11">
    <source>
        <dbReference type="EMBL" id="KAK3397306.1"/>
    </source>
</evidence>
<keyword evidence="7 10" id="KW-1133">Transmembrane helix</keyword>
<comment type="caution">
    <text evidence="11">The sequence shown here is derived from an EMBL/GenBank/DDBJ whole genome shotgun (WGS) entry which is preliminary data.</text>
</comment>
<evidence type="ECO:0000256" key="10">
    <source>
        <dbReference type="SAM" id="Phobius"/>
    </source>
</evidence>
<comment type="subcellular location">
    <subcellularLocation>
        <location evidence="1">Endoplasmic reticulum membrane</location>
        <topology evidence="1">Single-pass type III membrane protein</topology>
    </subcellularLocation>
</comment>
<reference evidence="11" key="2">
    <citation type="submission" date="2023-07" db="EMBL/GenBank/DDBJ databases">
        <authorList>
            <consortium name="Lawrence Berkeley National Laboratory"/>
            <person name="Haridas S."/>
            <person name="Hensen N."/>
            <person name="Bonometti L."/>
            <person name="Westerberg I."/>
            <person name="Brannstrom I.O."/>
            <person name="Guillou S."/>
            <person name="Cros-Aarteil S."/>
            <person name="Calhoun S."/>
            <person name="Kuo A."/>
            <person name="Mondo S."/>
            <person name="Pangilinan J."/>
            <person name="Riley R."/>
            <person name="LaButti K."/>
            <person name="Andreopoulos B."/>
            <person name="Lipzen A."/>
            <person name="Chen C."/>
            <person name="Yanf M."/>
            <person name="Daum C."/>
            <person name="Ng V."/>
            <person name="Clum A."/>
            <person name="Steindorff A."/>
            <person name="Ohm R."/>
            <person name="Martin F."/>
            <person name="Silar P."/>
            <person name="Natvig D."/>
            <person name="Lalanne C."/>
            <person name="Gautier V."/>
            <person name="Ament-velasquez S.L."/>
            <person name="Kruys A."/>
            <person name="Hutchinson M.I."/>
            <person name="Powell A.J."/>
            <person name="Barry K."/>
            <person name="Miller A.N."/>
            <person name="Grigoriev I.V."/>
            <person name="Debuchy R."/>
            <person name="Gladieux P."/>
            <person name="Thoren M.H."/>
            <person name="Johannesson H."/>
        </authorList>
    </citation>
    <scope>NUCLEOTIDE SEQUENCE</scope>
    <source>
        <strain evidence="11">FGSC 1904</strain>
    </source>
</reference>
<accession>A0AAE0PC95</accession>
<evidence type="ECO:0000256" key="7">
    <source>
        <dbReference type="ARBA" id="ARBA00022989"/>
    </source>
</evidence>
<dbReference type="InterPro" id="IPR051307">
    <property type="entry name" value="OST4"/>
</dbReference>
<dbReference type="AlphaFoldDB" id="A0AAE0PC95"/>
<keyword evidence="12" id="KW-1185">Reference proteome</keyword>
<proteinExistence type="inferred from homology"/>
<evidence type="ECO:0000256" key="5">
    <source>
        <dbReference type="ARBA" id="ARBA00022824"/>
    </source>
</evidence>
<dbReference type="EMBL" id="JAUTDP010000008">
    <property type="protein sequence ID" value="KAK3397306.1"/>
    <property type="molecule type" value="Genomic_DNA"/>
</dbReference>
<organism evidence="11 12">
    <name type="scientific">Sordaria brevicollis</name>
    <dbReference type="NCBI Taxonomy" id="83679"/>
    <lineage>
        <taxon>Eukaryota</taxon>
        <taxon>Fungi</taxon>
        <taxon>Dikarya</taxon>
        <taxon>Ascomycota</taxon>
        <taxon>Pezizomycotina</taxon>
        <taxon>Sordariomycetes</taxon>
        <taxon>Sordariomycetidae</taxon>
        <taxon>Sordariales</taxon>
        <taxon>Sordariaceae</taxon>
        <taxon>Sordaria</taxon>
    </lineage>
</organism>
<keyword evidence="8 10" id="KW-0472">Membrane</keyword>
<sequence>MLHSRPSRWKAVHNTRQPISSPSKSQSSSYTTALDTNFLFPNDGTMITDGELYRIAIVLGCAAMVLIVLHHFLETNAEDLAESDALHDKKSAKVAAAPSKAK</sequence>